<organism evidence="1 2">
    <name type="scientific">Streptomyces venezuelae</name>
    <dbReference type="NCBI Taxonomy" id="54571"/>
    <lineage>
        <taxon>Bacteria</taxon>
        <taxon>Bacillati</taxon>
        <taxon>Actinomycetota</taxon>
        <taxon>Actinomycetes</taxon>
        <taxon>Kitasatosporales</taxon>
        <taxon>Streptomycetaceae</taxon>
        <taxon>Streptomyces</taxon>
    </lineage>
</organism>
<proteinExistence type="predicted"/>
<evidence type="ECO:0000313" key="2">
    <source>
        <dbReference type="Proteomes" id="UP000324106"/>
    </source>
</evidence>
<evidence type="ECO:0008006" key="3">
    <source>
        <dbReference type="Google" id="ProtNLM"/>
    </source>
</evidence>
<dbReference type="EMBL" id="CP029194">
    <property type="protein sequence ID" value="QES21616.1"/>
    <property type="molecule type" value="Genomic_DNA"/>
</dbReference>
<dbReference type="AlphaFoldDB" id="A0A5P2AU95"/>
<name>A0A5P2AU95_STRVZ</name>
<gene>
    <name evidence="1" type="ORF">DEJ46_22995</name>
</gene>
<accession>A0A5P2AU95</accession>
<protein>
    <recommendedName>
        <fullName evidence="3">DNA-binding protein</fullName>
    </recommendedName>
</protein>
<reference evidence="1 2" key="1">
    <citation type="submission" date="2018-05" db="EMBL/GenBank/DDBJ databases">
        <title>Streptomyces venezuelae.</title>
        <authorList>
            <person name="Kim W."/>
            <person name="Lee N."/>
            <person name="Cho B.-K."/>
        </authorList>
    </citation>
    <scope>NUCLEOTIDE SEQUENCE [LARGE SCALE GENOMIC DNA]</scope>
    <source>
        <strain evidence="1 2">ATCC 15068</strain>
    </source>
</reference>
<dbReference type="Proteomes" id="UP000324106">
    <property type="component" value="Chromosome"/>
</dbReference>
<evidence type="ECO:0000313" key="1">
    <source>
        <dbReference type="EMBL" id="QES21616.1"/>
    </source>
</evidence>
<dbReference type="OrthoDB" id="3292949at2"/>
<sequence>MNAIPPGEAIARHAGALPASAGLPGHKCALDALVAATAPSFPAPVTVLTSDPEDLSTLCGPRVRVVEA</sequence>